<dbReference type="OrthoDB" id="298344at2759"/>
<feature type="domain" description="JmjC" evidence="3">
    <location>
        <begin position="332"/>
        <end position="495"/>
    </location>
</feature>
<proteinExistence type="predicted"/>
<evidence type="ECO:0000256" key="2">
    <source>
        <dbReference type="SAM" id="MobiDB-lite"/>
    </source>
</evidence>
<feature type="region of interest" description="Disordered" evidence="2">
    <location>
        <begin position="822"/>
        <end position="904"/>
    </location>
</feature>
<evidence type="ECO:0000259" key="3">
    <source>
        <dbReference type="PROSITE" id="PS51184"/>
    </source>
</evidence>
<dbReference type="SMART" id="SM00558">
    <property type="entry name" value="JmjC"/>
    <property type="match status" value="1"/>
</dbReference>
<evidence type="ECO:0000313" key="5">
    <source>
        <dbReference type="Proteomes" id="UP000323386"/>
    </source>
</evidence>
<feature type="coiled-coil region" evidence="1">
    <location>
        <begin position="958"/>
        <end position="985"/>
    </location>
</feature>
<feature type="compositionally biased region" description="Low complexity" evidence="2">
    <location>
        <begin position="16"/>
        <end position="107"/>
    </location>
</feature>
<dbReference type="PROSITE" id="PS51184">
    <property type="entry name" value="JMJC"/>
    <property type="match status" value="1"/>
</dbReference>
<dbReference type="SUPFAM" id="SSF51197">
    <property type="entry name" value="Clavaminate synthase-like"/>
    <property type="match status" value="1"/>
</dbReference>
<reference evidence="4 5" key="1">
    <citation type="submission" date="2018-03" db="EMBL/GenBank/DDBJ databases">
        <authorList>
            <person name="Guldener U."/>
        </authorList>
    </citation>
    <scope>NUCLEOTIDE SEQUENCE [LARGE SCALE GENOMIC DNA]</scope>
    <source>
        <strain evidence="4 5">DAOM196992</strain>
    </source>
</reference>
<protein>
    <recommendedName>
        <fullName evidence="3">JmjC domain-containing protein</fullName>
    </recommendedName>
</protein>
<evidence type="ECO:0000256" key="1">
    <source>
        <dbReference type="SAM" id="Coils"/>
    </source>
</evidence>
<feature type="region of interest" description="Disordered" evidence="2">
    <location>
        <begin position="988"/>
        <end position="1018"/>
    </location>
</feature>
<organism evidence="4 5">
    <name type="scientific">Pseudozyma flocculosa</name>
    <dbReference type="NCBI Taxonomy" id="84751"/>
    <lineage>
        <taxon>Eukaryota</taxon>
        <taxon>Fungi</taxon>
        <taxon>Dikarya</taxon>
        <taxon>Basidiomycota</taxon>
        <taxon>Ustilaginomycotina</taxon>
        <taxon>Ustilaginomycetes</taxon>
        <taxon>Ustilaginales</taxon>
        <taxon>Ustilaginaceae</taxon>
        <taxon>Pseudozyma</taxon>
    </lineage>
</organism>
<feature type="compositionally biased region" description="Polar residues" evidence="2">
    <location>
        <begin position="867"/>
        <end position="876"/>
    </location>
</feature>
<name>A0A5C3EYY9_9BASI</name>
<keyword evidence="5" id="KW-1185">Reference proteome</keyword>
<feature type="region of interest" description="Disordered" evidence="2">
    <location>
        <begin position="149"/>
        <end position="201"/>
    </location>
</feature>
<gene>
    <name evidence="4" type="ORF">PSFLO_02969</name>
</gene>
<evidence type="ECO:0000313" key="4">
    <source>
        <dbReference type="EMBL" id="SPO37494.1"/>
    </source>
</evidence>
<dbReference type="Proteomes" id="UP000323386">
    <property type="component" value="Unassembled WGS sequence"/>
</dbReference>
<dbReference type="InterPro" id="IPR003347">
    <property type="entry name" value="JmjC_dom"/>
</dbReference>
<dbReference type="PANTHER" id="PTHR13361:SF1">
    <property type="entry name" value="WW DOMAIN-BINDING PROTEIN 11"/>
    <property type="match status" value="1"/>
</dbReference>
<accession>A0A5C3EYY9</accession>
<keyword evidence="1" id="KW-0175">Coiled coil</keyword>
<feature type="compositionally biased region" description="Polar residues" evidence="2">
    <location>
        <begin position="1007"/>
        <end position="1018"/>
    </location>
</feature>
<sequence length="1018" mass="109579">MSAPRMSPTPAGDDQAAASAGPSVVAPALAPASAPAPAPATAVAPPTVSAQVPATASATAPATASSAAPAPALPAAARDTAPTTSASVSASVPGAPAGAAPVSAPTPAPATAAAAAVTAPGSNTPAHPLAAAATTPGVSAAPRVGYATPPMATLPHPPAASVPQKSLPAHVGHPSQSPVPAGNALTGQSSPMHRPDSGSKSRAMDLNFADIAAEASSGRGPFVQMQRVDAKVLTDELEIIIRTIVEERGEPLVIYNHHVESGFWDSAHFELDHFRQLSGGATQVPVRNLLTGQDMPLRIEELFNYAKVAKPHILSHDTSRLYCKELKCPRLWRDKVNGMTNKGASLHDLGDAVAMLQVHQRPDTMQCHFGPGDTWTPFGRDACSSLGQNMMVYGDAGSSSIWFATTSEHSKAAERYLAQLGRDKQPEGYCLTLEELRAAPFPIHVAEQTVGDLVLLPSRSMYQNINKGGRTLKVAWSRLTVPSLETTLHEDLPLYQRFCKKEIFRVRAVIEANLKKRSMTLPGEGEGWIPEHDGRTAEEVRTLIMLYDQILVDEYSPDWQTHTVIGSPDAYVECDFCGAHVLQSFFECPEGNTLCPMCYCQGRLCPCSDPLALKPSQLHPFTYRLEIRNQAVRNWLQAVPPHHQQLGEVPRVIEERDLIESSFPRSYTAACKLRKLRESPDVAFATCRICKAVLNNTSRYKCRPCHASYCFGCLLFRFYIHPVYALAQNNPERFHEYHKGPSKQDYDEWKADPDSYRVEARVNFDLIEAALTNLRCKPIVEGCRLGFLDQTDEYPNGTSGTLPPPPLGGEAARLRQLNKRQQELGSSPAMGSALKRPRKSSPGPRQVAPDTTPARLNGNGPGVPGPSTVSLPTTPANVPGSAAASQRPNKVVHHHAPAAGGSSMASTPAQMAAINGPLNMVLPSISEIFNLLDKENRKRELLAQQRHMQLVQLLHDNAAKNEERYESLCKRLRTLEEQMDDLLDDITRGAEMQAEVEQGGSAGGQQGVTSNTRGARGD</sequence>
<dbReference type="EMBL" id="OOIP01000007">
    <property type="protein sequence ID" value="SPO37494.1"/>
    <property type="molecule type" value="Genomic_DNA"/>
</dbReference>
<feature type="region of interest" description="Disordered" evidence="2">
    <location>
        <begin position="1"/>
        <end position="107"/>
    </location>
</feature>
<dbReference type="Gene3D" id="2.60.120.650">
    <property type="entry name" value="Cupin"/>
    <property type="match status" value="1"/>
</dbReference>
<dbReference type="AlphaFoldDB" id="A0A5C3EYY9"/>
<dbReference type="Pfam" id="PF02373">
    <property type="entry name" value="JmjC"/>
    <property type="match status" value="1"/>
</dbReference>
<dbReference type="PANTHER" id="PTHR13361">
    <property type="entry name" value="WW DOMAIN-BINDING PROTEIN 11"/>
    <property type="match status" value="1"/>
</dbReference>
<dbReference type="GO" id="GO:0005681">
    <property type="term" value="C:spliceosomal complex"/>
    <property type="evidence" value="ECO:0007669"/>
    <property type="project" value="TreeGrafter"/>
</dbReference>